<evidence type="ECO:0000313" key="1">
    <source>
        <dbReference type="EMBL" id="QHR90239.1"/>
    </source>
</evidence>
<gene>
    <name evidence="1" type="primary">orf04285</name>
    <name evidence="1" type="ORF">Q903MT_gene4262</name>
</gene>
<geneLocation type="mitochondrion" evidence="1"/>
<reference evidence="1" key="1">
    <citation type="submission" date="2019-03" db="EMBL/GenBank/DDBJ databases">
        <title>Largest Complete Mitochondrial Genome of a Gymnosperm, Sitka Spruce (Picea sitchensis), Indicates Complex Physical Structure.</title>
        <authorList>
            <person name="Jackman S.D."/>
            <person name="Coombe L."/>
            <person name="Warren R."/>
            <person name="Kirk H."/>
            <person name="Trinh E."/>
            <person name="McLeod T."/>
            <person name="Pleasance S."/>
            <person name="Pandoh P."/>
            <person name="Zhao Y."/>
            <person name="Coope R."/>
            <person name="Bousquet J."/>
            <person name="Bohlmann J.C."/>
            <person name="Jones S.J.M."/>
            <person name="Birol I."/>
        </authorList>
    </citation>
    <scope>NUCLEOTIDE SEQUENCE</scope>
    <source>
        <strain evidence="1">Q903</strain>
    </source>
</reference>
<proteinExistence type="predicted"/>
<name>A0A6B9XRI2_PICSI</name>
<organism evidence="1">
    <name type="scientific">Picea sitchensis</name>
    <name type="common">Sitka spruce</name>
    <name type="synonym">Pinus sitchensis</name>
    <dbReference type="NCBI Taxonomy" id="3332"/>
    <lineage>
        <taxon>Eukaryota</taxon>
        <taxon>Viridiplantae</taxon>
        <taxon>Streptophyta</taxon>
        <taxon>Embryophyta</taxon>
        <taxon>Tracheophyta</taxon>
        <taxon>Spermatophyta</taxon>
        <taxon>Pinopsida</taxon>
        <taxon>Pinidae</taxon>
        <taxon>Conifers I</taxon>
        <taxon>Pinales</taxon>
        <taxon>Pinaceae</taxon>
        <taxon>Picea</taxon>
    </lineage>
</organism>
<keyword evidence="1" id="KW-0496">Mitochondrion</keyword>
<protein>
    <submittedName>
        <fullName evidence="1">Uncharacterized protein</fullName>
    </submittedName>
</protein>
<accession>A0A6B9XRI2</accession>
<dbReference type="AlphaFoldDB" id="A0A6B9XRI2"/>
<dbReference type="EMBL" id="MK697699">
    <property type="protein sequence ID" value="QHR90239.1"/>
    <property type="molecule type" value="Genomic_DNA"/>
</dbReference>
<sequence length="34" mass="3832">MIALYLLHVIPSLGMNHEMVSMLAFSICINDVVR</sequence>